<feature type="chain" id="PRO_5039629615" description="Probable periplasmic serine endoprotease DegP-like" evidence="17">
    <location>
        <begin position="27"/>
        <end position="607"/>
    </location>
</feature>
<feature type="compositionally biased region" description="Pro residues" evidence="16">
    <location>
        <begin position="129"/>
        <end position="142"/>
    </location>
</feature>
<feature type="region of interest" description="Disordered" evidence="16">
    <location>
        <begin position="20"/>
        <end position="142"/>
    </location>
</feature>
<feature type="binding site" evidence="15">
    <location>
        <position position="249"/>
    </location>
    <ligand>
        <name>substrate</name>
    </ligand>
</feature>
<dbReference type="InterPro" id="IPR009003">
    <property type="entry name" value="Peptidase_S1_PA"/>
</dbReference>
<organism evidence="19 20">
    <name type="scientific">Fulvimarina manganoxydans</name>
    <dbReference type="NCBI Taxonomy" id="937218"/>
    <lineage>
        <taxon>Bacteria</taxon>
        <taxon>Pseudomonadati</taxon>
        <taxon>Pseudomonadota</taxon>
        <taxon>Alphaproteobacteria</taxon>
        <taxon>Hyphomicrobiales</taxon>
        <taxon>Aurantimonadaceae</taxon>
        <taxon>Fulvimarina</taxon>
    </lineage>
</organism>
<evidence type="ECO:0000313" key="19">
    <source>
        <dbReference type="EMBL" id="SMC35936.1"/>
    </source>
</evidence>
<feature type="binding site" evidence="15">
    <location>
        <begin position="321"/>
        <end position="323"/>
    </location>
    <ligand>
        <name>substrate</name>
    </ligand>
</feature>
<keyword evidence="9" id="KW-0574">Periplasm</keyword>
<keyword evidence="7 17" id="KW-0732">Signal</keyword>
<feature type="active site" description="Charge relay system" evidence="14">
    <location>
        <position position="323"/>
    </location>
</feature>
<evidence type="ECO:0000313" key="20">
    <source>
        <dbReference type="Proteomes" id="UP000192656"/>
    </source>
</evidence>
<name>A0A1W1YIJ9_9HYPH</name>
<dbReference type="Gene3D" id="2.40.10.120">
    <property type="match status" value="1"/>
</dbReference>
<dbReference type="InterPro" id="IPR011782">
    <property type="entry name" value="Pept_S1C_Do"/>
</dbReference>
<dbReference type="Proteomes" id="UP000192656">
    <property type="component" value="Unassembled WGS sequence"/>
</dbReference>
<dbReference type="PRINTS" id="PR00834">
    <property type="entry name" value="PROTEASES2C"/>
</dbReference>
<evidence type="ECO:0000256" key="16">
    <source>
        <dbReference type="SAM" id="MobiDB-lite"/>
    </source>
</evidence>
<sequence>MTVRLTRLLAAATLTLSTVGGPSAFAQGVAPSEASPLGESESAPPAATPSPLPPAPPEIAEPEGPSAPSNDSAPIGTVEGEGANPAETPAPPEGEPDPAQQEAVVPALPVPPAKTDPANDGPTVVAEPPTSPSTPAFQPPPSVADLAEGLLDAVVNISTAQRIEQAGRGIPPLEAPEGSPLQDFFDDLLKGDDQSGRRVQSLGSGFVIDPSGVIVTNNHVIQDADEITVNFADGSQLDAELVGRDPKTDLAVLKVEPEEPLKAVAFGDSDGVRIGDWVMAIGNPFGLGGSVSVGIVSARGRNINAGPYDNFIQTDAAINRGNSGGPLFDMNGDVVGINTAIISPTGGSIGIGFSIPSNLAVNVVDQLREFGETRRGWLGIRLSAVTDDIASGLGIGETRGAVVMGIIPGGPSDDGSLKVGDVIVGFDGKPVESSRDLPRIVAETPVGKTVEVDILRKASRDADAEPTSVEITLGRLEEGEKLMAEAEGAPSGEETDSAESETPGSESEDRDVLGMTLGAIDDAARETYGLDADAKGVLVTAVEAGSGASQKGIEPGMTIREIAQEEVSTIDEVTEKLASLREEGRRNALMLVAATDGALRFIVLPLE</sequence>
<dbReference type="SUPFAM" id="SSF50494">
    <property type="entry name" value="Trypsin-like serine proteases"/>
    <property type="match status" value="1"/>
</dbReference>
<evidence type="ECO:0000256" key="2">
    <source>
        <dbReference type="ARBA" id="ARBA00004418"/>
    </source>
</evidence>
<evidence type="ECO:0000256" key="9">
    <source>
        <dbReference type="ARBA" id="ARBA00022764"/>
    </source>
</evidence>
<dbReference type="PANTHER" id="PTHR22939:SF130">
    <property type="entry name" value="PERIPLASMIC SERINE ENDOPROTEASE DEGP-LIKE-RELATED"/>
    <property type="match status" value="1"/>
</dbReference>
<dbReference type="FunFam" id="2.40.10.120:FF:000007">
    <property type="entry name" value="Periplasmic serine endoprotease DegP-like"/>
    <property type="match status" value="1"/>
</dbReference>
<evidence type="ECO:0000256" key="8">
    <source>
        <dbReference type="ARBA" id="ARBA00022737"/>
    </source>
</evidence>
<evidence type="ECO:0000256" key="3">
    <source>
        <dbReference type="ARBA" id="ARBA00010541"/>
    </source>
</evidence>
<feature type="compositionally biased region" description="Pro residues" evidence="16">
    <location>
        <begin position="46"/>
        <end position="59"/>
    </location>
</feature>
<keyword evidence="20" id="KW-1185">Reference proteome</keyword>
<dbReference type="InterPro" id="IPR001478">
    <property type="entry name" value="PDZ"/>
</dbReference>
<keyword evidence="10" id="KW-0378">Hydrolase</keyword>
<proteinExistence type="inferred from homology"/>
<evidence type="ECO:0000259" key="18">
    <source>
        <dbReference type="PROSITE" id="PS50106"/>
    </source>
</evidence>
<protein>
    <recommendedName>
        <fullName evidence="5">Probable periplasmic serine endoprotease DegP-like</fullName>
        <ecNumber evidence="4">3.4.21.107</ecNumber>
    </recommendedName>
    <alternativeName>
        <fullName evidence="13">Protease Do</fullName>
    </alternativeName>
</protein>
<comment type="similarity">
    <text evidence="3">Belongs to the peptidase S1C family.</text>
</comment>
<feature type="signal peptide" evidence="17">
    <location>
        <begin position="1"/>
        <end position="26"/>
    </location>
</feature>
<reference evidence="19 20" key="1">
    <citation type="submission" date="2017-04" db="EMBL/GenBank/DDBJ databases">
        <authorList>
            <person name="Afonso C.L."/>
            <person name="Miller P.J."/>
            <person name="Scott M.A."/>
            <person name="Spackman E."/>
            <person name="Goraichik I."/>
            <person name="Dimitrov K.M."/>
            <person name="Suarez D.L."/>
            <person name="Swayne D.E."/>
        </authorList>
    </citation>
    <scope>NUCLEOTIDE SEQUENCE [LARGE SCALE GENOMIC DNA]</scope>
    <source>
        <strain evidence="19 20">CGMCC 1.10972</strain>
    </source>
</reference>
<evidence type="ECO:0000256" key="17">
    <source>
        <dbReference type="SAM" id="SignalP"/>
    </source>
</evidence>
<dbReference type="InterPro" id="IPR036034">
    <property type="entry name" value="PDZ_sf"/>
</dbReference>
<dbReference type="EC" id="3.4.21.107" evidence="4"/>
<dbReference type="OrthoDB" id="9758917at2"/>
<evidence type="ECO:0000256" key="13">
    <source>
        <dbReference type="ARBA" id="ARBA00032850"/>
    </source>
</evidence>
<dbReference type="SUPFAM" id="SSF50156">
    <property type="entry name" value="PDZ domain-like"/>
    <property type="match status" value="2"/>
</dbReference>
<evidence type="ECO:0000256" key="14">
    <source>
        <dbReference type="PIRSR" id="PIRSR611782-1"/>
    </source>
</evidence>
<dbReference type="RefSeq" id="WP_084408215.1">
    <property type="nucleotide sequence ID" value="NZ_FWXR01000001.1"/>
</dbReference>
<evidence type="ECO:0000256" key="5">
    <source>
        <dbReference type="ARBA" id="ARBA00013958"/>
    </source>
</evidence>
<dbReference type="NCBIfam" id="TIGR02037">
    <property type="entry name" value="degP_htrA_DO"/>
    <property type="match status" value="1"/>
</dbReference>
<evidence type="ECO:0000256" key="7">
    <source>
        <dbReference type="ARBA" id="ARBA00022729"/>
    </source>
</evidence>
<dbReference type="SMART" id="SM00228">
    <property type="entry name" value="PDZ"/>
    <property type="match status" value="2"/>
</dbReference>
<feature type="active site" description="Charge relay system" evidence="14">
    <location>
        <position position="219"/>
    </location>
</feature>
<dbReference type="STRING" id="937218.SAMN06297251_101338"/>
<dbReference type="GO" id="GO:0006508">
    <property type="term" value="P:proteolysis"/>
    <property type="evidence" value="ECO:0007669"/>
    <property type="project" value="UniProtKB-KW"/>
</dbReference>
<evidence type="ECO:0000256" key="12">
    <source>
        <dbReference type="ARBA" id="ARBA00023016"/>
    </source>
</evidence>
<dbReference type="Pfam" id="PF13180">
    <property type="entry name" value="PDZ_2"/>
    <property type="match status" value="1"/>
</dbReference>
<feature type="region of interest" description="Disordered" evidence="16">
    <location>
        <begin position="476"/>
        <end position="512"/>
    </location>
</feature>
<gene>
    <name evidence="19" type="ORF">SAMN06297251_101338</name>
</gene>
<keyword evidence="6 19" id="KW-0645">Protease</keyword>
<dbReference type="EMBL" id="FWXR01000001">
    <property type="protein sequence ID" value="SMC35936.1"/>
    <property type="molecule type" value="Genomic_DNA"/>
</dbReference>
<feature type="active site" description="Charge relay system" evidence="14">
    <location>
        <position position="249"/>
    </location>
</feature>
<keyword evidence="8" id="KW-0677">Repeat</keyword>
<evidence type="ECO:0000256" key="6">
    <source>
        <dbReference type="ARBA" id="ARBA00022670"/>
    </source>
</evidence>
<evidence type="ECO:0000256" key="10">
    <source>
        <dbReference type="ARBA" id="ARBA00022801"/>
    </source>
</evidence>
<dbReference type="GO" id="GO:0042597">
    <property type="term" value="C:periplasmic space"/>
    <property type="evidence" value="ECO:0007669"/>
    <property type="project" value="UniProtKB-SubCell"/>
</dbReference>
<evidence type="ECO:0000256" key="15">
    <source>
        <dbReference type="PIRSR" id="PIRSR611782-2"/>
    </source>
</evidence>
<feature type="binding site" evidence="15">
    <location>
        <position position="219"/>
    </location>
    <ligand>
        <name>substrate</name>
    </ligand>
</feature>
<dbReference type="InterPro" id="IPR001940">
    <property type="entry name" value="Peptidase_S1C"/>
</dbReference>
<keyword evidence="12" id="KW-0346">Stress response</keyword>
<dbReference type="AlphaFoldDB" id="A0A1W1YIJ9"/>
<feature type="domain" description="PDZ" evidence="18">
    <location>
        <begin position="367"/>
        <end position="458"/>
    </location>
</feature>
<dbReference type="GO" id="GO:0004252">
    <property type="term" value="F:serine-type endopeptidase activity"/>
    <property type="evidence" value="ECO:0007669"/>
    <property type="project" value="InterPro"/>
</dbReference>
<dbReference type="PANTHER" id="PTHR22939">
    <property type="entry name" value="SERINE PROTEASE FAMILY S1C HTRA-RELATED"/>
    <property type="match status" value="1"/>
</dbReference>
<accession>A0A1W1YIJ9</accession>
<feature type="compositionally biased region" description="Low complexity" evidence="16">
    <location>
        <begin position="97"/>
        <end position="107"/>
    </location>
</feature>
<dbReference type="Gene3D" id="2.30.42.10">
    <property type="match status" value="2"/>
</dbReference>
<evidence type="ECO:0000256" key="4">
    <source>
        <dbReference type="ARBA" id="ARBA00013035"/>
    </source>
</evidence>
<evidence type="ECO:0000256" key="1">
    <source>
        <dbReference type="ARBA" id="ARBA00001772"/>
    </source>
</evidence>
<evidence type="ECO:0000256" key="11">
    <source>
        <dbReference type="ARBA" id="ARBA00022825"/>
    </source>
</evidence>
<comment type="subcellular location">
    <subcellularLocation>
        <location evidence="2">Periplasm</location>
    </subcellularLocation>
</comment>
<dbReference type="Pfam" id="PF13365">
    <property type="entry name" value="Trypsin_2"/>
    <property type="match status" value="1"/>
</dbReference>
<dbReference type="PROSITE" id="PS50106">
    <property type="entry name" value="PDZ"/>
    <property type="match status" value="1"/>
</dbReference>
<comment type="catalytic activity">
    <reaction evidence="1">
        <text>Acts on substrates that are at least partially unfolded. The cleavage site P1 residue is normally between a pair of hydrophobic residues, such as Val-|-Val.</text>
        <dbReference type="EC" id="3.4.21.107"/>
    </reaction>
</comment>
<keyword evidence="11" id="KW-0720">Serine protease</keyword>